<evidence type="ECO:0000256" key="1">
    <source>
        <dbReference type="SAM" id="MobiDB-lite"/>
    </source>
</evidence>
<dbReference type="AlphaFoldDB" id="A0A318MEJ6"/>
<evidence type="ECO:0000313" key="5">
    <source>
        <dbReference type="EMBL" id="PXY86577.1"/>
    </source>
</evidence>
<feature type="transmembrane region" description="Helical" evidence="2">
    <location>
        <begin position="587"/>
        <end position="606"/>
    </location>
</feature>
<feature type="transmembrane region" description="Helical" evidence="2">
    <location>
        <begin position="563"/>
        <end position="581"/>
    </location>
</feature>
<protein>
    <recommendedName>
        <fullName evidence="7">DUF2207 domain-containing protein</fullName>
    </recommendedName>
</protein>
<feature type="transmembrane region" description="Helical" evidence="2">
    <location>
        <begin position="50"/>
        <end position="73"/>
    </location>
</feature>
<evidence type="ECO:0000256" key="2">
    <source>
        <dbReference type="SAM" id="Phobius"/>
    </source>
</evidence>
<proteinExistence type="predicted"/>
<dbReference type="Pfam" id="PF09972">
    <property type="entry name" value="DUF2207"/>
    <property type="match status" value="1"/>
</dbReference>
<accession>A0A318MEJ6</accession>
<evidence type="ECO:0000259" key="4">
    <source>
        <dbReference type="Pfam" id="PF20990"/>
    </source>
</evidence>
<dbReference type="OrthoDB" id="3223373at2"/>
<keyword evidence="2" id="KW-0812">Transmembrane</keyword>
<dbReference type="InterPro" id="IPR048389">
    <property type="entry name" value="YciQ-like_C"/>
</dbReference>
<name>A0A318MEJ6_9BIFI</name>
<comment type="caution">
    <text evidence="5">The sequence shown here is derived from an EMBL/GenBank/DDBJ whole genome shotgun (WGS) entry which is preliminary data.</text>
</comment>
<evidence type="ECO:0008006" key="7">
    <source>
        <dbReference type="Google" id="ProtNLM"/>
    </source>
</evidence>
<feature type="region of interest" description="Disordered" evidence="1">
    <location>
        <begin position="1"/>
        <end position="20"/>
    </location>
</feature>
<feature type="domain" description="DUF2207" evidence="3">
    <location>
        <begin position="83"/>
        <end position="319"/>
    </location>
</feature>
<reference evidence="5 6" key="1">
    <citation type="submission" date="2018-05" db="EMBL/GenBank/DDBJ databases">
        <title>Reference genomes for bee gut microbiota database.</title>
        <authorList>
            <person name="Ellegaard K.M."/>
        </authorList>
    </citation>
    <scope>NUCLEOTIDE SEQUENCE [LARGE SCALE GENOMIC DNA]</scope>
    <source>
        <strain evidence="5 6">ESL0199</strain>
    </source>
</reference>
<dbReference type="Proteomes" id="UP000248128">
    <property type="component" value="Unassembled WGS sequence"/>
</dbReference>
<keyword evidence="2" id="KW-0472">Membrane</keyword>
<feature type="domain" description="Predicted membrane protein YciQ-like C-terminal" evidence="4">
    <location>
        <begin position="396"/>
        <end position="666"/>
    </location>
</feature>
<sequence length="777" mass="83942">MPLPLPSGPVLPGRRGQPPGARCGLRTVNAPAASSGKPVSGHPSWSTSRFFRALALALVAALVTCIVAALLIFNKNWPDLVYDSVDYDVQVLDNGDLRISQDLTVTMNSREDDNGDKRPWRELYQRYQIKPDRLTGISDISVRDLTNGSTYRQADPPTDPDNLDQVPDWDKTMAGTWYMGTVSDSGLESYKPGDSDQGSACGAQGDRCQVELGWNIPQIAEDSGRRFRIDMTFHGVTTAHPDVAEFQWEPVGDTNQISVEHMSADVRLPKLIGTEKDKDAKAWLHFAGKGSYQVGDDSRIHFSADRIGPGQHLDLVALFDAKRVSSVVRTDSQPARDRIIKQERQQYEHWHAEQTRRARIGLLAGVLTVLAAIALIVVMLWQAFRTYGDSQYRGDIIYYRQPPDLSPAVAAVINDLMLTRESPIGRQLSATILSLASKRAIALIPVKYEDRANSGGGSLTKVMRSLLHKGKRQSMEVVINPVCSQDRASLALSLSEEACLTMLEGASALMGSKDERFDLYEMIALFSSTEANHGKGYLEAFDKAVKFETNNADLRAYRHGIEVLPFLAVLLAAFILLAGFLPGTVLVRAPLAVLLVAVAAFSIRYGSSQVLSRNGQLMAGQVSGLRRYLLDFSDFSHRGVEDLVLWDRYLVYAAAFGISDRVVAQLAQASPELTDFDWLNNNARGSLLYCTFLPYSQNVSVASSVSGPEALAANSMLGQGGVVDLGTQLTQGLEQIGGLIGQASGNSSGSGIGGFGSGGGSFGGSGGGSGGGSFGGR</sequence>
<organism evidence="5 6">
    <name type="scientific">Bifidobacterium asteroides</name>
    <dbReference type="NCBI Taxonomy" id="1684"/>
    <lineage>
        <taxon>Bacteria</taxon>
        <taxon>Bacillati</taxon>
        <taxon>Actinomycetota</taxon>
        <taxon>Actinomycetes</taxon>
        <taxon>Bifidobacteriales</taxon>
        <taxon>Bifidobacteriaceae</taxon>
        <taxon>Bifidobacterium</taxon>
    </lineage>
</organism>
<gene>
    <name evidence="5" type="ORF">DKK74_07040</name>
</gene>
<keyword evidence="2" id="KW-1133">Transmembrane helix</keyword>
<feature type="region of interest" description="Disordered" evidence="1">
    <location>
        <begin position="147"/>
        <end position="166"/>
    </location>
</feature>
<dbReference type="Pfam" id="PF20990">
    <property type="entry name" value="DUF2207_C"/>
    <property type="match status" value="1"/>
</dbReference>
<feature type="transmembrane region" description="Helical" evidence="2">
    <location>
        <begin position="360"/>
        <end position="384"/>
    </location>
</feature>
<dbReference type="InterPro" id="IPR018702">
    <property type="entry name" value="DUF2207"/>
</dbReference>
<evidence type="ECO:0000313" key="6">
    <source>
        <dbReference type="Proteomes" id="UP000248128"/>
    </source>
</evidence>
<evidence type="ECO:0000259" key="3">
    <source>
        <dbReference type="Pfam" id="PF09972"/>
    </source>
</evidence>
<dbReference type="EMBL" id="QGLK01000005">
    <property type="protein sequence ID" value="PXY86577.1"/>
    <property type="molecule type" value="Genomic_DNA"/>
</dbReference>